<comment type="caution">
    <text evidence="9">The sequence shown here is derived from an EMBL/GenBank/DDBJ whole genome shotgun (WGS) entry which is preliminary data.</text>
</comment>
<evidence type="ECO:0000256" key="5">
    <source>
        <dbReference type="ARBA" id="ARBA00022989"/>
    </source>
</evidence>
<reference evidence="9 10" key="1">
    <citation type="submission" date="2022-05" db="EMBL/GenBank/DDBJ databases">
        <authorList>
            <consortium name="Genoscope - CEA"/>
            <person name="William W."/>
        </authorList>
    </citation>
    <scope>NUCLEOTIDE SEQUENCE [LARGE SCALE GENOMIC DNA]</scope>
</reference>
<keyword evidence="5 7" id="KW-1133">Transmembrane helix</keyword>
<evidence type="ECO:0000256" key="6">
    <source>
        <dbReference type="ARBA" id="ARBA00023136"/>
    </source>
</evidence>
<dbReference type="Proteomes" id="UP001159427">
    <property type="component" value="Unassembled WGS sequence"/>
</dbReference>
<sequence length="263" mass="28687">MAGRVWQRYFVHVFVVSSCTDFVSTYSECKKIDACSCSTDKGEISLKNLARTGKPRFSGIGSNVAAYNFSWNPCLPYSLSQSKDACIDVAACLEDTGPKKYYGIAKQNTASCLLEDNGECALKYTGKGFIGAPTQFVVKMMCDESQEGKIDSVNFAFSTQTARTVLHSKYACPISPSPSPHGSSGLSLGSILVISFTCIVVVYIICGILINIYIRHIEGKEAFPNYLFWVDVPFLVKDGCVFTFQSLGKLCGFGQNRTGYASI</sequence>
<evidence type="ECO:0000256" key="3">
    <source>
        <dbReference type="ARBA" id="ARBA00022729"/>
    </source>
</evidence>
<protein>
    <recommendedName>
        <fullName evidence="11">Cation-independent mannose-6-phosphate receptor</fullName>
    </recommendedName>
</protein>
<accession>A0ABN8MS94</accession>
<dbReference type="PANTHER" id="PTHR15071:SF0">
    <property type="entry name" value="MANNOSE 6-PHOSPHATE RECEPTOR-LIKE PROTEIN 1"/>
    <property type="match status" value="1"/>
</dbReference>
<keyword evidence="2 7" id="KW-0812">Transmembrane</keyword>
<evidence type="ECO:0008006" key="11">
    <source>
        <dbReference type="Google" id="ProtNLM"/>
    </source>
</evidence>
<feature type="chain" id="PRO_5046773476" description="Cation-independent mannose-6-phosphate receptor" evidence="8">
    <location>
        <begin position="26"/>
        <end position="263"/>
    </location>
</feature>
<feature type="transmembrane region" description="Helical" evidence="7">
    <location>
        <begin position="186"/>
        <end position="214"/>
    </location>
</feature>
<evidence type="ECO:0000313" key="10">
    <source>
        <dbReference type="Proteomes" id="UP001159427"/>
    </source>
</evidence>
<proteinExistence type="predicted"/>
<dbReference type="InterPro" id="IPR009011">
    <property type="entry name" value="Man6P_isomerase_rcpt-bd_dom_sf"/>
</dbReference>
<dbReference type="EMBL" id="CALNXI010000685">
    <property type="protein sequence ID" value="CAH3032886.1"/>
    <property type="molecule type" value="Genomic_DNA"/>
</dbReference>
<dbReference type="PROSITE" id="PS51257">
    <property type="entry name" value="PROKAR_LIPOPROTEIN"/>
    <property type="match status" value="1"/>
</dbReference>
<gene>
    <name evidence="9" type="ORF">PEVE_00039168</name>
</gene>
<evidence type="ECO:0000313" key="9">
    <source>
        <dbReference type="EMBL" id="CAH3032886.1"/>
    </source>
</evidence>
<keyword evidence="4" id="KW-0813">Transport</keyword>
<organism evidence="9 10">
    <name type="scientific">Porites evermanni</name>
    <dbReference type="NCBI Taxonomy" id="104178"/>
    <lineage>
        <taxon>Eukaryota</taxon>
        <taxon>Metazoa</taxon>
        <taxon>Cnidaria</taxon>
        <taxon>Anthozoa</taxon>
        <taxon>Hexacorallia</taxon>
        <taxon>Scleractinia</taxon>
        <taxon>Fungiina</taxon>
        <taxon>Poritidae</taxon>
        <taxon>Porites</taxon>
    </lineage>
</organism>
<evidence type="ECO:0000256" key="4">
    <source>
        <dbReference type="ARBA" id="ARBA00022927"/>
    </source>
</evidence>
<evidence type="ECO:0000256" key="7">
    <source>
        <dbReference type="SAM" id="Phobius"/>
    </source>
</evidence>
<keyword evidence="10" id="KW-1185">Reference proteome</keyword>
<dbReference type="InterPro" id="IPR018939">
    <property type="entry name" value="Autophagy-rel_prot_27"/>
</dbReference>
<evidence type="ECO:0000256" key="1">
    <source>
        <dbReference type="ARBA" id="ARBA00004472"/>
    </source>
</evidence>
<dbReference type="PANTHER" id="PTHR15071">
    <property type="entry name" value="MANNOSE-6-PHOSPHATE RECEPTOR FAMILY MEMBER"/>
    <property type="match status" value="1"/>
</dbReference>
<keyword evidence="4" id="KW-0653">Protein transport</keyword>
<name>A0ABN8MS94_9CNID</name>
<evidence type="ECO:0000256" key="8">
    <source>
        <dbReference type="SAM" id="SignalP"/>
    </source>
</evidence>
<keyword evidence="6 7" id="KW-0472">Membrane</keyword>
<keyword evidence="3 8" id="KW-0732">Signal</keyword>
<dbReference type="Gene3D" id="2.70.130.10">
    <property type="entry name" value="Mannose-6-phosphate receptor binding domain"/>
    <property type="match status" value="1"/>
</dbReference>
<feature type="signal peptide" evidence="8">
    <location>
        <begin position="1"/>
        <end position="25"/>
    </location>
</feature>
<evidence type="ECO:0000256" key="2">
    <source>
        <dbReference type="ARBA" id="ARBA00022692"/>
    </source>
</evidence>
<comment type="subcellular location">
    <subcellularLocation>
        <location evidence="1">Preautophagosomal structure membrane</location>
        <topology evidence="1">Single-pass type I membrane protein</topology>
    </subcellularLocation>
</comment>
<dbReference type="Pfam" id="PF09451">
    <property type="entry name" value="ATG27"/>
    <property type="match status" value="1"/>
</dbReference>